<dbReference type="Gene3D" id="3.30.420.150">
    <property type="entry name" value="Exopolyphosphatase. Domain 2"/>
    <property type="match status" value="1"/>
</dbReference>
<dbReference type="EMBL" id="BLXO01000001">
    <property type="protein sequence ID" value="GFN45481.1"/>
    <property type="molecule type" value="Genomic_DNA"/>
</dbReference>
<dbReference type="CDD" id="cd24003">
    <property type="entry name" value="ASKHA_NBD_GDA1_CD39_NTPase"/>
    <property type="match status" value="1"/>
</dbReference>
<name>A0A6L2ZMI2_9ENTR</name>
<dbReference type="GO" id="GO:0009134">
    <property type="term" value="P:nucleoside diphosphate catabolic process"/>
    <property type="evidence" value="ECO:0007669"/>
    <property type="project" value="TreeGrafter"/>
</dbReference>
<sequence>MRKVTGVNQKEIYARAKEAVSDNNFEPGEFRTISGQEEGVYAWVDVNYLNGTLEKKKKKTKGIIEIGGSSAQIAFATDKTKHQDDNIMSIKINDVNYNVYAVSFLGLGSNDFNLSITEKSEKDFCYPKEYNENNISGNFSLEKCSAIVDSILTQFPNLKKITQNEEFYNSEFFAISGLYQTLNFFGVKDEDKTGLTNKIKDLCKKDYPDIVIYSENRDRYNTFNKCANAVFANELLFNVLNLPSLHIKAVKKINNTNIRWTLGYAILSQNR</sequence>
<keyword evidence="1 2" id="KW-0378">Hydrolase</keyword>
<dbReference type="Pfam" id="PF01150">
    <property type="entry name" value="GDA1_CD39"/>
    <property type="match status" value="1"/>
</dbReference>
<dbReference type="InterPro" id="IPR000407">
    <property type="entry name" value="GDA1_CD39_NTPase"/>
</dbReference>
<organism evidence="2 3">
    <name type="scientific">Candidatus Regiella insecticola</name>
    <dbReference type="NCBI Taxonomy" id="138073"/>
    <lineage>
        <taxon>Bacteria</taxon>
        <taxon>Pseudomonadati</taxon>
        <taxon>Pseudomonadota</taxon>
        <taxon>Gammaproteobacteria</taxon>
        <taxon>Enterobacterales</taxon>
        <taxon>Enterobacteriaceae</taxon>
        <taxon>aphid secondary symbionts</taxon>
        <taxon>Candidatus Regiella</taxon>
    </lineage>
</organism>
<proteinExistence type="predicted"/>
<dbReference type="PANTHER" id="PTHR11782:SF83">
    <property type="entry name" value="GUANOSINE-DIPHOSPHATASE"/>
    <property type="match status" value="1"/>
</dbReference>
<dbReference type="AlphaFoldDB" id="A0A6L2ZMI2"/>
<evidence type="ECO:0000313" key="3">
    <source>
        <dbReference type="Proteomes" id="UP000504714"/>
    </source>
</evidence>
<protein>
    <submittedName>
        <fullName evidence="2">Ectonucleoside triphosphate diphosphohydrolase</fullName>
    </submittedName>
</protein>
<dbReference type="Proteomes" id="UP000504714">
    <property type="component" value="Unassembled WGS sequence"/>
</dbReference>
<evidence type="ECO:0000313" key="2">
    <source>
        <dbReference type="EMBL" id="GFN45481.1"/>
    </source>
</evidence>
<evidence type="ECO:0000256" key="1">
    <source>
        <dbReference type="ARBA" id="ARBA00022801"/>
    </source>
</evidence>
<dbReference type="GO" id="GO:0016020">
    <property type="term" value="C:membrane"/>
    <property type="evidence" value="ECO:0007669"/>
    <property type="project" value="TreeGrafter"/>
</dbReference>
<comment type="caution">
    <text evidence="2">The sequence shown here is derived from an EMBL/GenBank/DDBJ whole genome shotgun (WGS) entry which is preliminary data.</text>
</comment>
<dbReference type="GO" id="GO:0017110">
    <property type="term" value="F:nucleoside diphosphate phosphatase activity"/>
    <property type="evidence" value="ECO:0007669"/>
    <property type="project" value="TreeGrafter"/>
</dbReference>
<accession>A0A6L2ZMI2</accession>
<reference evidence="2 3" key="1">
    <citation type="submission" date="2020-06" db="EMBL/GenBank/DDBJ databases">
        <title>The genome sequence of Candidatus Regiella insecticola strain Tut.</title>
        <authorList>
            <person name="Nikoh N."/>
            <person name="Tsuchida T."/>
            <person name="Koga R."/>
            <person name="Oshima K."/>
            <person name="Hattori M."/>
            <person name="Fukatsu T."/>
        </authorList>
    </citation>
    <scope>NUCLEOTIDE SEQUENCE [LARGE SCALE GENOMIC DNA]</scope>
    <source>
        <strain evidence="2 3">Tut</strain>
    </source>
</reference>
<gene>
    <name evidence="2" type="ORF">RINTU1_06590</name>
</gene>
<dbReference type="PANTHER" id="PTHR11782">
    <property type="entry name" value="ADENOSINE/GUANOSINE DIPHOSPHATASE"/>
    <property type="match status" value="1"/>
</dbReference>